<feature type="region of interest" description="Disordered" evidence="6">
    <location>
        <begin position="116"/>
        <end position="137"/>
    </location>
</feature>
<evidence type="ECO:0000256" key="4">
    <source>
        <dbReference type="ARBA" id="ARBA00023239"/>
    </source>
</evidence>
<dbReference type="EMBL" id="SWKV01000053">
    <property type="protein sequence ID" value="KAF3036074.1"/>
    <property type="molecule type" value="Genomic_DNA"/>
</dbReference>
<proteinExistence type="inferred from homology"/>
<comment type="similarity">
    <text evidence="2">Belongs to the pterin-4-alpha-carbinolamine dehydratase family.</text>
</comment>
<evidence type="ECO:0000256" key="1">
    <source>
        <dbReference type="ARBA" id="ARBA00001554"/>
    </source>
</evidence>
<evidence type="ECO:0000256" key="2">
    <source>
        <dbReference type="ARBA" id="ARBA00006472"/>
    </source>
</evidence>
<dbReference type="GO" id="GO:0006729">
    <property type="term" value="P:tetrahydrobiopterin biosynthetic process"/>
    <property type="evidence" value="ECO:0007669"/>
    <property type="project" value="InterPro"/>
</dbReference>
<organism evidence="7 8">
    <name type="scientific">Didymella heteroderae</name>
    <dbReference type="NCBI Taxonomy" id="1769908"/>
    <lineage>
        <taxon>Eukaryota</taxon>
        <taxon>Fungi</taxon>
        <taxon>Dikarya</taxon>
        <taxon>Ascomycota</taxon>
        <taxon>Pezizomycotina</taxon>
        <taxon>Dothideomycetes</taxon>
        <taxon>Pleosporomycetidae</taxon>
        <taxon>Pleosporales</taxon>
        <taxon>Pleosporineae</taxon>
        <taxon>Didymellaceae</taxon>
        <taxon>Didymella</taxon>
    </lineage>
</organism>
<evidence type="ECO:0000313" key="7">
    <source>
        <dbReference type="EMBL" id="KAF3036074.1"/>
    </source>
</evidence>
<evidence type="ECO:0000256" key="6">
    <source>
        <dbReference type="SAM" id="MobiDB-lite"/>
    </source>
</evidence>
<dbReference type="EC" id="4.2.1.96" evidence="3"/>
<dbReference type="SUPFAM" id="SSF55248">
    <property type="entry name" value="PCD-like"/>
    <property type="match status" value="1"/>
</dbReference>
<dbReference type="CDD" id="cd00488">
    <property type="entry name" value="PCD_DCoH"/>
    <property type="match status" value="1"/>
</dbReference>
<dbReference type="Pfam" id="PF01329">
    <property type="entry name" value="Pterin_4a"/>
    <property type="match status" value="1"/>
</dbReference>
<dbReference type="Proteomes" id="UP000758155">
    <property type="component" value="Unassembled WGS sequence"/>
</dbReference>
<gene>
    <name evidence="7" type="ORF">E8E12_006542</name>
</gene>
<feature type="compositionally biased region" description="Polar residues" evidence="6">
    <location>
        <begin position="119"/>
        <end position="137"/>
    </location>
</feature>
<sequence length="137" mass="15290">MDSLYAKLPNGESIQVNFSKGQPDDLAVRVEALLENWQITPSGKGLKKEFLFKTFNNAWKFMETVAQECKAQRHHPEWSNLYNRVTIEWTTHRPEGLSAKDVDMAEFCDRTASEIGLKSSETSAPAGASSGQSKPAQ</sequence>
<reference evidence="7" key="1">
    <citation type="submission" date="2019-04" db="EMBL/GenBank/DDBJ databases">
        <title>Sequencing of skin fungus with MAO and IRED activity.</title>
        <authorList>
            <person name="Marsaioli A.J."/>
            <person name="Bonatto J.M.C."/>
            <person name="Reis Junior O."/>
        </authorList>
    </citation>
    <scope>NUCLEOTIDE SEQUENCE</scope>
    <source>
        <strain evidence="7">28M1</strain>
    </source>
</reference>
<name>A0A9P4WLF2_9PLEO</name>
<evidence type="ECO:0000256" key="5">
    <source>
        <dbReference type="ARBA" id="ARBA00030497"/>
    </source>
</evidence>
<dbReference type="InterPro" id="IPR001533">
    <property type="entry name" value="Pterin_deHydtase"/>
</dbReference>
<dbReference type="AlphaFoldDB" id="A0A9P4WLF2"/>
<dbReference type="PANTHER" id="PTHR12599:SF0">
    <property type="entry name" value="PTERIN-4-ALPHA-CARBINOLAMINE DEHYDRATASE"/>
    <property type="match status" value="1"/>
</dbReference>
<accession>A0A9P4WLF2</accession>
<dbReference type="PANTHER" id="PTHR12599">
    <property type="entry name" value="PTERIN-4-ALPHA-CARBINOLAMINE DEHYDRATASE"/>
    <property type="match status" value="1"/>
</dbReference>
<protein>
    <recommendedName>
        <fullName evidence="3">4a-hydroxytetrahydrobiopterin dehydratase</fullName>
        <ecNumber evidence="3">4.2.1.96</ecNumber>
    </recommendedName>
    <alternativeName>
        <fullName evidence="5">4-alpha-hydroxy-tetrahydropterin dehydratase</fullName>
    </alternativeName>
</protein>
<dbReference type="OrthoDB" id="277398at2759"/>
<dbReference type="Gene3D" id="3.30.1360.20">
    <property type="entry name" value="Transcriptional coactivator/pterin dehydratase"/>
    <property type="match status" value="1"/>
</dbReference>
<keyword evidence="8" id="KW-1185">Reference proteome</keyword>
<comment type="catalytic activity">
    <reaction evidence="1">
        <text>(4aS,6R)-4a-hydroxy-L-erythro-5,6,7,8-tetrahydrobiopterin = (6R)-L-erythro-6,7-dihydrobiopterin + H2O</text>
        <dbReference type="Rhea" id="RHEA:11920"/>
        <dbReference type="ChEBI" id="CHEBI:15377"/>
        <dbReference type="ChEBI" id="CHEBI:15642"/>
        <dbReference type="ChEBI" id="CHEBI:43120"/>
        <dbReference type="EC" id="4.2.1.96"/>
    </reaction>
</comment>
<dbReference type="InterPro" id="IPR036428">
    <property type="entry name" value="PCD_sf"/>
</dbReference>
<comment type="caution">
    <text evidence="7">The sequence shown here is derived from an EMBL/GenBank/DDBJ whole genome shotgun (WGS) entry which is preliminary data.</text>
</comment>
<evidence type="ECO:0000256" key="3">
    <source>
        <dbReference type="ARBA" id="ARBA00013252"/>
    </source>
</evidence>
<dbReference type="GO" id="GO:0008124">
    <property type="term" value="F:4-alpha-hydroxytetrahydrobiopterin dehydratase activity"/>
    <property type="evidence" value="ECO:0007669"/>
    <property type="project" value="UniProtKB-EC"/>
</dbReference>
<keyword evidence="4" id="KW-0456">Lyase</keyword>
<evidence type="ECO:0000313" key="8">
    <source>
        <dbReference type="Proteomes" id="UP000758155"/>
    </source>
</evidence>